<dbReference type="WBParaSite" id="jg14546">
    <property type="protein sequence ID" value="jg14546"/>
    <property type="gene ID" value="jg14546"/>
</dbReference>
<feature type="region of interest" description="Disordered" evidence="1">
    <location>
        <begin position="1"/>
        <end position="34"/>
    </location>
</feature>
<organism evidence="2 3">
    <name type="scientific">Ditylenchus dipsaci</name>
    <dbReference type="NCBI Taxonomy" id="166011"/>
    <lineage>
        <taxon>Eukaryota</taxon>
        <taxon>Metazoa</taxon>
        <taxon>Ecdysozoa</taxon>
        <taxon>Nematoda</taxon>
        <taxon>Chromadorea</taxon>
        <taxon>Rhabditida</taxon>
        <taxon>Tylenchina</taxon>
        <taxon>Tylenchomorpha</taxon>
        <taxon>Sphaerularioidea</taxon>
        <taxon>Anguinidae</taxon>
        <taxon>Anguininae</taxon>
        <taxon>Ditylenchus</taxon>
    </lineage>
</organism>
<keyword evidence="2" id="KW-1185">Reference proteome</keyword>
<dbReference type="AlphaFoldDB" id="A0A915D083"/>
<evidence type="ECO:0000256" key="1">
    <source>
        <dbReference type="SAM" id="MobiDB-lite"/>
    </source>
</evidence>
<reference evidence="3" key="1">
    <citation type="submission" date="2022-11" db="UniProtKB">
        <authorList>
            <consortium name="WormBaseParasite"/>
        </authorList>
    </citation>
    <scope>IDENTIFICATION</scope>
</reference>
<evidence type="ECO:0000313" key="3">
    <source>
        <dbReference type="WBParaSite" id="jg14546"/>
    </source>
</evidence>
<dbReference type="Proteomes" id="UP000887574">
    <property type="component" value="Unplaced"/>
</dbReference>
<evidence type="ECO:0000313" key="2">
    <source>
        <dbReference type="Proteomes" id="UP000887574"/>
    </source>
</evidence>
<protein>
    <submittedName>
        <fullName evidence="3">Uncharacterized protein</fullName>
    </submittedName>
</protein>
<proteinExistence type="predicted"/>
<name>A0A915D083_9BILA</name>
<sequence length="99" mass="10777">MGKKRNNNKNLDVLAVPSTKSGGGKYARDSDASDLESTAYSSIAGDLDQHSIEDEEMNDMILVDSFGEQVENAQDKKIGIRMKAISNICVLLKRTGSQI</sequence>
<accession>A0A915D083</accession>